<dbReference type="CDD" id="cd00293">
    <property type="entry name" value="USP-like"/>
    <property type="match status" value="1"/>
</dbReference>
<dbReference type="InterPro" id="IPR006016">
    <property type="entry name" value="UspA"/>
</dbReference>
<evidence type="ECO:0000259" key="2">
    <source>
        <dbReference type="Pfam" id="PF00582"/>
    </source>
</evidence>
<name>A0A8J3X3E3_9ACTN</name>
<evidence type="ECO:0000313" key="3">
    <source>
        <dbReference type="EMBL" id="GII25896.1"/>
    </source>
</evidence>
<accession>A0A8J3X3E3</accession>
<dbReference type="InterPro" id="IPR006015">
    <property type="entry name" value="Universal_stress_UspA"/>
</dbReference>
<dbReference type="PANTHER" id="PTHR46268:SF15">
    <property type="entry name" value="UNIVERSAL STRESS PROTEIN HP_0031"/>
    <property type="match status" value="1"/>
</dbReference>
<dbReference type="PANTHER" id="PTHR46268">
    <property type="entry name" value="STRESS RESPONSE PROTEIN NHAX"/>
    <property type="match status" value="1"/>
</dbReference>
<evidence type="ECO:0000256" key="1">
    <source>
        <dbReference type="ARBA" id="ARBA00008791"/>
    </source>
</evidence>
<protein>
    <recommendedName>
        <fullName evidence="2">UspA domain-containing protein</fullName>
    </recommendedName>
</protein>
<dbReference type="Proteomes" id="UP000599074">
    <property type="component" value="Unassembled WGS sequence"/>
</dbReference>
<dbReference type="RefSeq" id="WP_168117778.1">
    <property type="nucleotide sequence ID" value="NZ_BOON01000060.1"/>
</dbReference>
<dbReference type="EMBL" id="BOON01000060">
    <property type="protein sequence ID" value="GII25896.1"/>
    <property type="molecule type" value="Genomic_DNA"/>
</dbReference>
<proteinExistence type="inferred from homology"/>
<dbReference type="AlphaFoldDB" id="A0A8J3X3E3"/>
<dbReference type="PRINTS" id="PR01438">
    <property type="entry name" value="UNVRSLSTRESS"/>
</dbReference>
<organism evidence="3 4">
    <name type="scientific">Planosporangium mesophilum</name>
    <dbReference type="NCBI Taxonomy" id="689768"/>
    <lineage>
        <taxon>Bacteria</taxon>
        <taxon>Bacillati</taxon>
        <taxon>Actinomycetota</taxon>
        <taxon>Actinomycetes</taxon>
        <taxon>Micromonosporales</taxon>
        <taxon>Micromonosporaceae</taxon>
        <taxon>Planosporangium</taxon>
    </lineage>
</organism>
<dbReference type="Pfam" id="PF00582">
    <property type="entry name" value="Usp"/>
    <property type="match status" value="1"/>
</dbReference>
<evidence type="ECO:0000313" key="4">
    <source>
        <dbReference type="Proteomes" id="UP000599074"/>
    </source>
</evidence>
<reference evidence="3" key="1">
    <citation type="submission" date="2021-01" db="EMBL/GenBank/DDBJ databases">
        <title>Whole genome shotgun sequence of Planosporangium mesophilum NBRC 109066.</title>
        <authorList>
            <person name="Komaki H."/>
            <person name="Tamura T."/>
        </authorList>
    </citation>
    <scope>NUCLEOTIDE SEQUENCE</scope>
    <source>
        <strain evidence="3">NBRC 109066</strain>
    </source>
</reference>
<sequence length="164" mass="17645">MNARPIIVGFDGTPASERALREAAPVLAPHPVLVVVVWEAGRAFELATLPIRGFEPPPAVLDIRTGFELDRAMYEAAQRTAQHGKALARQVGLDAESLVVADDVTVADTLIRLAREYDSPAIVIGTHGHRALSELLLGSTSQDVIRRAPCPVMVVRGQTPEGKR</sequence>
<comment type="similarity">
    <text evidence="1">Belongs to the universal stress protein A family.</text>
</comment>
<dbReference type="SUPFAM" id="SSF52402">
    <property type="entry name" value="Adenine nucleotide alpha hydrolases-like"/>
    <property type="match status" value="1"/>
</dbReference>
<feature type="domain" description="UspA" evidence="2">
    <location>
        <begin position="4"/>
        <end position="156"/>
    </location>
</feature>
<dbReference type="InterPro" id="IPR014729">
    <property type="entry name" value="Rossmann-like_a/b/a_fold"/>
</dbReference>
<comment type="caution">
    <text evidence="3">The sequence shown here is derived from an EMBL/GenBank/DDBJ whole genome shotgun (WGS) entry which is preliminary data.</text>
</comment>
<keyword evidence="4" id="KW-1185">Reference proteome</keyword>
<dbReference type="Gene3D" id="3.40.50.620">
    <property type="entry name" value="HUPs"/>
    <property type="match status" value="1"/>
</dbReference>
<gene>
    <name evidence="3" type="ORF">Pme01_54930</name>
</gene>